<dbReference type="Proteomes" id="UP001057877">
    <property type="component" value="Chromosome"/>
</dbReference>
<proteinExistence type="predicted"/>
<dbReference type="Gene3D" id="3.90.180.10">
    <property type="entry name" value="Medium-chain alcohol dehydrogenases, catalytic domain"/>
    <property type="match status" value="1"/>
</dbReference>
<evidence type="ECO:0000313" key="2">
    <source>
        <dbReference type="Proteomes" id="UP001057877"/>
    </source>
</evidence>
<sequence length="86" mass="9920">MRAAVDLVQDKDRICTFFAYDQIEVLGLRVVRSERSAKRLAELVELHTKGKLHIHIRQTFSLDRADDAHRAIETRHGRGKIVLTID</sequence>
<reference evidence="1" key="1">
    <citation type="submission" date="2022-01" db="EMBL/GenBank/DDBJ databases">
        <title>Paenibacillus spongiae sp. nov., isolated from marine sponge.</title>
        <authorList>
            <person name="Li Z."/>
            <person name="Zhang M."/>
        </authorList>
    </citation>
    <scope>NUCLEOTIDE SEQUENCE</scope>
    <source>
        <strain evidence="1">PHS-Z3</strain>
    </source>
</reference>
<evidence type="ECO:0000313" key="1">
    <source>
        <dbReference type="EMBL" id="UVI33677.1"/>
    </source>
</evidence>
<name>A0ABY5SI19_9BACL</name>
<dbReference type="RefSeq" id="WP_258389730.1">
    <property type="nucleotide sequence ID" value="NZ_CP091430.1"/>
</dbReference>
<accession>A0ABY5SI19</accession>
<gene>
    <name evidence="1" type="ORF">L1F29_18185</name>
</gene>
<dbReference type="EMBL" id="CP091430">
    <property type="protein sequence ID" value="UVI33677.1"/>
    <property type="molecule type" value="Genomic_DNA"/>
</dbReference>
<keyword evidence="2" id="KW-1185">Reference proteome</keyword>
<dbReference type="Pfam" id="PF13602">
    <property type="entry name" value="ADH_zinc_N_2"/>
    <property type="match status" value="1"/>
</dbReference>
<protein>
    <submittedName>
        <fullName evidence="1">Zinc-binding dehydrogenase</fullName>
    </submittedName>
</protein>
<organism evidence="1 2">
    <name type="scientific">Paenibacillus spongiae</name>
    <dbReference type="NCBI Taxonomy" id="2909671"/>
    <lineage>
        <taxon>Bacteria</taxon>
        <taxon>Bacillati</taxon>
        <taxon>Bacillota</taxon>
        <taxon>Bacilli</taxon>
        <taxon>Bacillales</taxon>
        <taxon>Paenibacillaceae</taxon>
        <taxon>Paenibacillus</taxon>
    </lineage>
</organism>